<dbReference type="Proteomes" id="UP000823405">
    <property type="component" value="Unassembled WGS sequence"/>
</dbReference>
<feature type="compositionally biased region" description="Basic and acidic residues" evidence="1">
    <location>
        <begin position="79"/>
        <end position="88"/>
    </location>
</feature>
<reference evidence="2" key="1">
    <citation type="journal article" date="2020" name="Fungal Divers.">
        <title>Resolving the Mortierellaceae phylogeny through synthesis of multi-gene phylogenetics and phylogenomics.</title>
        <authorList>
            <person name="Vandepol N."/>
            <person name="Liber J."/>
            <person name="Desiro A."/>
            <person name="Na H."/>
            <person name="Kennedy M."/>
            <person name="Barry K."/>
            <person name="Grigoriev I.V."/>
            <person name="Miller A.N."/>
            <person name="O'Donnell K."/>
            <person name="Stajich J.E."/>
            <person name="Bonito G."/>
        </authorList>
    </citation>
    <scope>NUCLEOTIDE SEQUENCE</scope>
    <source>
        <strain evidence="2">NVP60</strain>
    </source>
</reference>
<accession>A0A9P6QSL0</accession>
<name>A0A9P6QSL0_9FUNG</name>
<dbReference type="EMBL" id="JAAAIN010001937">
    <property type="protein sequence ID" value="KAG0299109.1"/>
    <property type="molecule type" value="Genomic_DNA"/>
</dbReference>
<feature type="non-terminal residue" evidence="2">
    <location>
        <position position="133"/>
    </location>
</feature>
<organism evidence="2 3">
    <name type="scientific">Linnemannia gamsii</name>
    <dbReference type="NCBI Taxonomy" id="64522"/>
    <lineage>
        <taxon>Eukaryota</taxon>
        <taxon>Fungi</taxon>
        <taxon>Fungi incertae sedis</taxon>
        <taxon>Mucoromycota</taxon>
        <taxon>Mortierellomycotina</taxon>
        <taxon>Mortierellomycetes</taxon>
        <taxon>Mortierellales</taxon>
        <taxon>Mortierellaceae</taxon>
        <taxon>Linnemannia</taxon>
    </lineage>
</organism>
<proteinExistence type="predicted"/>
<feature type="compositionally biased region" description="Acidic residues" evidence="1">
    <location>
        <begin position="101"/>
        <end position="133"/>
    </location>
</feature>
<gene>
    <name evidence="2" type="ORF">BGZ97_003876</name>
</gene>
<evidence type="ECO:0000313" key="2">
    <source>
        <dbReference type="EMBL" id="KAG0299109.1"/>
    </source>
</evidence>
<evidence type="ECO:0000313" key="3">
    <source>
        <dbReference type="Proteomes" id="UP000823405"/>
    </source>
</evidence>
<sequence>PKVASFWERGNAEAVAEKSAWKTAGNLIEGSEPFAGTLITKNARKQRQRFALENSMNSGQLSEGPSVRESGTNATLPSDMDKGDRNETDTTIENLDIVDVATDEEVVDDDDDDDDDDGETVDFEDESIESMVS</sequence>
<comment type="caution">
    <text evidence="2">The sequence shown here is derived from an EMBL/GenBank/DDBJ whole genome shotgun (WGS) entry which is preliminary data.</text>
</comment>
<feature type="compositionally biased region" description="Polar residues" evidence="1">
    <location>
        <begin position="54"/>
        <end position="76"/>
    </location>
</feature>
<keyword evidence="3" id="KW-1185">Reference proteome</keyword>
<evidence type="ECO:0000256" key="1">
    <source>
        <dbReference type="SAM" id="MobiDB-lite"/>
    </source>
</evidence>
<feature type="region of interest" description="Disordered" evidence="1">
    <location>
        <begin position="52"/>
        <end position="133"/>
    </location>
</feature>
<protein>
    <submittedName>
        <fullName evidence="2">Uncharacterized protein</fullName>
    </submittedName>
</protein>
<dbReference type="AlphaFoldDB" id="A0A9P6QSL0"/>
<dbReference type="OrthoDB" id="2397838at2759"/>